<dbReference type="InterPro" id="IPR025877">
    <property type="entry name" value="MobA-like_NTP_Trfase"/>
</dbReference>
<evidence type="ECO:0000256" key="2">
    <source>
        <dbReference type="ARBA" id="ARBA00022679"/>
    </source>
</evidence>
<organism evidence="9">
    <name type="scientific">Neisseria meningitidis alpha275</name>
    <dbReference type="NCBI Taxonomy" id="295996"/>
    <lineage>
        <taxon>Bacteria</taxon>
        <taxon>Pseudomonadati</taxon>
        <taxon>Pseudomonadota</taxon>
        <taxon>Betaproteobacteria</taxon>
        <taxon>Neisseriales</taxon>
        <taxon>Neisseriaceae</taxon>
        <taxon>Neisseria</taxon>
    </lineage>
</organism>
<dbReference type="AlphaFoldDB" id="C6SMG2"/>
<reference evidence="9" key="1">
    <citation type="journal article" date="2008" name="Proc. Natl. Acad. Sci. U.S.A.">
        <title>Whole-genome comparison of disease and carriage strains provides insights into virulence evolution in Neisseria meningitidis.</title>
        <authorList>
            <person name="Schoen C."/>
            <person name="Blom J."/>
            <person name="Claus H."/>
            <person name="Schramm-Glueck A."/>
            <person name="Brandt P."/>
            <person name="Mueller T."/>
            <person name="Goesmann A."/>
            <person name="Joseph B."/>
            <person name="Konietzny S."/>
            <person name="Kurzai O."/>
            <person name="Schmitt C."/>
            <person name="Friedrich T."/>
            <person name="Linke B."/>
            <person name="Vogel U."/>
            <person name="Frosch M."/>
        </authorList>
    </citation>
    <scope>NUCLEOTIDE SEQUENCE</scope>
    <source>
        <strain evidence="9">Alpha275</strain>
    </source>
</reference>
<keyword evidence="2" id="KW-0808">Transferase</keyword>
<dbReference type="PANTHER" id="PTHR19136:SF81">
    <property type="entry name" value="MOLYBDENUM COFACTOR GUANYLYLTRANSFERASE"/>
    <property type="match status" value="1"/>
</dbReference>
<dbReference type="InterPro" id="IPR013482">
    <property type="entry name" value="Molybde_CF_guanTrfase"/>
</dbReference>
<evidence type="ECO:0000256" key="3">
    <source>
        <dbReference type="ARBA" id="ARBA00022723"/>
    </source>
</evidence>
<keyword evidence="6" id="KW-0342">GTP-binding</keyword>
<dbReference type="EMBL" id="AM889138">
    <property type="protein sequence ID" value="CBA09698.1"/>
    <property type="molecule type" value="Genomic_DNA"/>
</dbReference>
<dbReference type="PANTHER" id="PTHR19136">
    <property type="entry name" value="MOLYBDENUM COFACTOR GUANYLYLTRANSFERASE"/>
    <property type="match status" value="1"/>
</dbReference>
<dbReference type="Gene3D" id="3.90.550.10">
    <property type="entry name" value="Spore Coat Polysaccharide Biosynthesis Protein SpsA, Chain A"/>
    <property type="match status" value="1"/>
</dbReference>
<dbReference type="CDD" id="cd02503">
    <property type="entry name" value="MobA"/>
    <property type="match status" value="1"/>
</dbReference>
<evidence type="ECO:0000256" key="7">
    <source>
        <dbReference type="ARBA" id="ARBA00023150"/>
    </source>
</evidence>
<dbReference type="GO" id="GO:0046872">
    <property type="term" value="F:metal ion binding"/>
    <property type="evidence" value="ECO:0007669"/>
    <property type="project" value="UniProtKB-KW"/>
</dbReference>
<evidence type="ECO:0000256" key="6">
    <source>
        <dbReference type="ARBA" id="ARBA00023134"/>
    </source>
</evidence>
<dbReference type="GO" id="GO:1902758">
    <property type="term" value="P:bis(molybdopterin guanine dinucleotide)molybdenum biosynthetic process"/>
    <property type="evidence" value="ECO:0007669"/>
    <property type="project" value="TreeGrafter"/>
</dbReference>
<evidence type="ECO:0000259" key="8">
    <source>
        <dbReference type="Pfam" id="PF12804"/>
    </source>
</evidence>
<protein>
    <submittedName>
        <fullName evidence="9">Molybdopterin-guanine dinucleotide biosynthesis protein A</fullName>
    </submittedName>
</protein>
<dbReference type="GO" id="GO:0005525">
    <property type="term" value="F:GTP binding"/>
    <property type="evidence" value="ECO:0007669"/>
    <property type="project" value="UniProtKB-KW"/>
</dbReference>
<keyword evidence="4" id="KW-0547">Nucleotide-binding</keyword>
<keyword evidence="5" id="KW-0460">Magnesium</keyword>
<dbReference type="GO" id="GO:0016779">
    <property type="term" value="F:nucleotidyltransferase activity"/>
    <property type="evidence" value="ECO:0007669"/>
    <property type="project" value="UniProtKB-ARBA"/>
</dbReference>
<gene>
    <name evidence="9" type="primary">mobA</name>
    <name evidence="9" type="ORF">NMW_2141</name>
</gene>
<dbReference type="SUPFAM" id="SSF53448">
    <property type="entry name" value="Nucleotide-diphospho-sugar transferases"/>
    <property type="match status" value="1"/>
</dbReference>
<feature type="domain" description="MobA-like NTP transferase" evidence="8">
    <location>
        <begin position="6"/>
        <end position="125"/>
    </location>
</feature>
<evidence type="ECO:0000256" key="4">
    <source>
        <dbReference type="ARBA" id="ARBA00022741"/>
    </source>
</evidence>
<keyword evidence="3" id="KW-0479">Metal-binding</keyword>
<keyword evidence="7" id="KW-0501">Molybdenum cofactor biosynthesis</keyword>
<proteinExistence type="predicted"/>
<evidence type="ECO:0000256" key="5">
    <source>
        <dbReference type="ARBA" id="ARBA00022842"/>
    </source>
</evidence>
<evidence type="ECO:0000256" key="1">
    <source>
        <dbReference type="ARBA" id="ARBA00022490"/>
    </source>
</evidence>
<keyword evidence="1" id="KW-0963">Cytoplasm</keyword>
<dbReference type="Pfam" id="PF12804">
    <property type="entry name" value="NTP_transf_3"/>
    <property type="match status" value="1"/>
</dbReference>
<dbReference type="InterPro" id="IPR029044">
    <property type="entry name" value="Nucleotide-diphossugar_trans"/>
</dbReference>
<sequence length="150" mass="17417">MNLFAISTNRNLEEYARRSPHIFPDARQWQHFGPLSALCTAANDLQLATADWLLVVPCDMPYLPDDLVARFETVSKRTPLCNAYYVETPITMHYNIMYIRPQILQSAIPYLFSGMKTLRSWLQQQRARSVRFEFDGHFADLNTQTDLQEG</sequence>
<accession>C6SMG2</accession>
<evidence type="ECO:0000313" key="9">
    <source>
        <dbReference type="EMBL" id="CBA09698.1"/>
    </source>
</evidence>
<name>C6SMG2_NEIME</name>